<dbReference type="AlphaFoldDB" id="A0A645HVA6"/>
<dbReference type="EMBL" id="VSSQ01101093">
    <property type="protein sequence ID" value="MPN42991.1"/>
    <property type="molecule type" value="Genomic_DNA"/>
</dbReference>
<comment type="caution">
    <text evidence="1">The sequence shown here is derived from an EMBL/GenBank/DDBJ whole genome shotgun (WGS) entry which is preliminary data.</text>
</comment>
<sequence>MNEIGLKAEDAAVTGNGSLTVAGALADKAAEEVIANDPDTVSKDSVISLPVTVSSADEAGMIHALGFKVSGDVFGKVDGVGEIRVLKIFTDGGGKAFTVVTAAEAIADKTVALYDANNEIVTGAIDAAATYTLTAFVLDGGEYDLGGKTDGKVIDPIAIIKQAEPPVSPTPTGGSGGGCNAGAGALALVLIPMAVRRGKR</sequence>
<accession>A0A645HVA6</accession>
<dbReference type="NCBIfam" id="TIGR04564">
    <property type="entry name" value="Synergist_CTERM"/>
    <property type="match status" value="1"/>
</dbReference>
<reference evidence="1" key="1">
    <citation type="submission" date="2019-08" db="EMBL/GenBank/DDBJ databases">
        <authorList>
            <person name="Kucharzyk K."/>
            <person name="Murdoch R.W."/>
            <person name="Higgins S."/>
            <person name="Loffler F."/>
        </authorList>
    </citation>
    <scope>NUCLEOTIDE SEQUENCE</scope>
</reference>
<protein>
    <submittedName>
        <fullName evidence="1">Uncharacterized protein</fullName>
    </submittedName>
</protein>
<gene>
    <name evidence="1" type="ORF">SDC9_190550</name>
</gene>
<organism evidence="1">
    <name type="scientific">bioreactor metagenome</name>
    <dbReference type="NCBI Taxonomy" id="1076179"/>
    <lineage>
        <taxon>unclassified sequences</taxon>
        <taxon>metagenomes</taxon>
        <taxon>ecological metagenomes</taxon>
    </lineage>
</organism>
<proteinExistence type="predicted"/>
<dbReference type="InterPro" id="IPR030821">
    <property type="entry name" value="Synergist_CTERM"/>
</dbReference>
<evidence type="ECO:0000313" key="1">
    <source>
        <dbReference type="EMBL" id="MPN42991.1"/>
    </source>
</evidence>
<name>A0A645HVA6_9ZZZZ</name>